<evidence type="ECO:0000256" key="1">
    <source>
        <dbReference type="ARBA" id="ARBA00004123"/>
    </source>
</evidence>
<keyword evidence="3" id="KW-0238">DNA-binding</keyword>
<keyword evidence="5" id="KW-0539">Nucleus</keyword>
<evidence type="ECO:0000313" key="7">
    <source>
        <dbReference type="Proteomes" id="UP000030748"/>
    </source>
</evidence>
<dbReference type="GO" id="GO:0005634">
    <property type="term" value="C:nucleus"/>
    <property type="evidence" value="ECO:0007669"/>
    <property type="project" value="UniProtKB-SubCell"/>
</dbReference>
<evidence type="ECO:0000256" key="3">
    <source>
        <dbReference type="ARBA" id="ARBA00023125"/>
    </source>
</evidence>
<evidence type="ECO:0000256" key="4">
    <source>
        <dbReference type="ARBA" id="ARBA00023163"/>
    </source>
</evidence>
<keyword evidence="4" id="KW-0804">Transcription</keyword>
<dbReference type="SUPFAM" id="SSF101936">
    <property type="entry name" value="DNA-binding pseudobarrel domain"/>
    <property type="match status" value="1"/>
</dbReference>
<dbReference type="PANTHER" id="PTHR34269">
    <property type="entry name" value="TRANSCRIPTION FACTOR B3-DOMAIN FAMILY-RELATED"/>
    <property type="match status" value="1"/>
</dbReference>
<feature type="non-terminal residue" evidence="6">
    <location>
        <position position="1"/>
    </location>
</feature>
<dbReference type="Gene3D" id="2.40.330.10">
    <property type="entry name" value="DNA-binding pseudobarrel domain"/>
    <property type="match status" value="1"/>
</dbReference>
<keyword evidence="2" id="KW-0805">Transcription regulation</keyword>
<evidence type="ECO:0000256" key="5">
    <source>
        <dbReference type="ARBA" id="ARBA00023242"/>
    </source>
</evidence>
<dbReference type="eggNOG" id="ENOG502S55S">
    <property type="taxonomic scope" value="Eukaryota"/>
</dbReference>
<dbReference type="Proteomes" id="UP000030748">
    <property type="component" value="Unassembled WGS sequence"/>
</dbReference>
<reference evidence="6 7" key="1">
    <citation type="journal article" date="2013" name="Proc. Natl. Acad. Sci. U.S.A.">
        <title>Fine-scale variation in meiotic recombination in Mimulus inferred from population shotgun sequencing.</title>
        <authorList>
            <person name="Hellsten U."/>
            <person name="Wright K.M."/>
            <person name="Jenkins J."/>
            <person name="Shu S."/>
            <person name="Yuan Y."/>
            <person name="Wessler S.R."/>
            <person name="Schmutz J."/>
            <person name="Willis J.H."/>
            <person name="Rokhsar D.S."/>
        </authorList>
    </citation>
    <scope>NUCLEOTIDE SEQUENCE [LARGE SCALE GENOMIC DNA]</scope>
    <source>
        <strain evidence="7">cv. DUN x IM62</strain>
    </source>
</reference>
<dbReference type="EMBL" id="KI630592">
    <property type="protein sequence ID" value="EYU36031.1"/>
    <property type="molecule type" value="Genomic_DNA"/>
</dbReference>
<dbReference type="CDD" id="cd10017">
    <property type="entry name" value="B3_DNA"/>
    <property type="match status" value="1"/>
</dbReference>
<gene>
    <name evidence="6" type="ORF">MIMGU_mgv1a020505mg</name>
</gene>
<organism evidence="6 7">
    <name type="scientific">Erythranthe guttata</name>
    <name type="common">Yellow monkey flower</name>
    <name type="synonym">Mimulus guttatus</name>
    <dbReference type="NCBI Taxonomy" id="4155"/>
    <lineage>
        <taxon>Eukaryota</taxon>
        <taxon>Viridiplantae</taxon>
        <taxon>Streptophyta</taxon>
        <taxon>Embryophyta</taxon>
        <taxon>Tracheophyta</taxon>
        <taxon>Spermatophyta</taxon>
        <taxon>Magnoliopsida</taxon>
        <taxon>eudicotyledons</taxon>
        <taxon>Gunneridae</taxon>
        <taxon>Pentapetalae</taxon>
        <taxon>asterids</taxon>
        <taxon>lamiids</taxon>
        <taxon>Lamiales</taxon>
        <taxon>Phrymaceae</taxon>
        <taxon>Erythranthe</taxon>
    </lineage>
</organism>
<dbReference type="AlphaFoldDB" id="A0A022R725"/>
<dbReference type="InterPro" id="IPR015300">
    <property type="entry name" value="DNA-bd_pseudobarrel_sf"/>
</dbReference>
<dbReference type="GO" id="GO:0003677">
    <property type="term" value="F:DNA binding"/>
    <property type="evidence" value="ECO:0007669"/>
    <property type="project" value="UniProtKB-KW"/>
</dbReference>
<keyword evidence="7" id="KW-1185">Reference proteome</keyword>
<accession>A0A022R725</accession>
<name>A0A022R725_ERYGU</name>
<dbReference type="InterPro" id="IPR003340">
    <property type="entry name" value="B3_DNA-bd"/>
</dbReference>
<comment type="subcellular location">
    <subcellularLocation>
        <location evidence="1">Nucleus</location>
    </subcellularLocation>
</comment>
<evidence type="ECO:0000256" key="2">
    <source>
        <dbReference type="ARBA" id="ARBA00023015"/>
    </source>
</evidence>
<protein>
    <submittedName>
        <fullName evidence="6">Uncharacterized protein</fullName>
    </submittedName>
</protein>
<dbReference type="PANTHER" id="PTHR34269:SF11">
    <property type="entry name" value="B3 DOMAIN PROTEIN"/>
    <property type="match status" value="1"/>
</dbReference>
<dbReference type="InterPro" id="IPR051442">
    <property type="entry name" value="B3_domain"/>
</dbReference>
<sequence>ITKSLTKSDVNGSSRLLLPRKLVLDHILVYLDNVEVAAVYEEEGLEVTVLDVDTDTHHILAFKLWSSSKSYVLAKNWSSDFVRRRGLSENREIGIRWDRRPGSRSLEFTLFD</sequence>
<evidence type="ECO:0000313" key="6">
    <source>
        <dbReference type="EMBL" id="EYU36031.1"/>
    </source>
</evidence>
<proteinExistence type="predicted"/>